<keyword evidence="1" id="KW-0732">Signal</keyword>
<keyword evidence="3" id="KW-1185">Reference proteome</keyword>
<sequence length="680" mass="78532">MNKAVFMLILMLAMLRLGAQEPSREHAETLELAAENTETEPENDEWLQQLQYLQLQPLHVNRLKEEQLKLLPLDPIQISSFLRYRELFGPFLGKYELQAIPYWDHATIRKLLPYLSFNKDAGEEKDLAVILAKGQHQLLLRTGNLLEKAKGFLPDSTGEARYQGNASRLYFRYTYQFRQQFWMGITADKDAGETIGRKNNAFVDFFSFHLFIRRSGFIKTIALGDYVLNMGQGLIQWQGLSFGKTGEAISIYRQGNTVQPYRSGGEWNFHRGIALQATVKKLEITLFGSAKKLSANLVTDSNAATGFSSISEGGYHRSAGELTDRKNLRQLAAGGLVQYVNTRFRAGASMVHYHFSLPFLPRDEPYNLYAIRGEDWTNAAVHYSYTIKNFFLFGEAAWSPGGLAAINGAVISLHPAADLSLVYRNIQPGFNSLYSRTFSEQSAVNNEKGFYLGIRLRPAPGWQLQAYADYFRFPWLRFRADAPGFGQEYLLQIGWVKRRQWDIRLLLRWSEKPENLAGNVLNIPLPKQAANARLHVERTLNRQWQLSARLDRVGVKKAIQAQKGWAFYLDSRYQFSHPAIGFSARGHYFDTDGYDTRVYAYERDLLYSFSIPSFYDRGWRYYVQLQGKLPRFRLIRPMKVQWWVRWAQTHYLNRNSIGSGWDEISGKQRSEWKCQLMFSW</sequence>
<dbReference type="SUPFAM" id="SSF47781">
    <property type="entry name" value="RuvA domain 2-like"/>
    <property type="match status" value="1"/>
</dbReference>
<evidence type="ECO:0000313" key="2">
    <source>
        <dbReference type="EMBL" id="MBC6492511.1"/>
    </source>
</evidence>
<reference evidence="2 3" key="1">
    <citation type="submission" date="2016-07" db="EMBL/GenBank/DDBJ databases">
        <title>Genome analysis of Flavihumibacter stibioxidans YS-17.</title>
        <authorList>
            <person name="Shi K."/>
            <person name="Han Y."/>
            <person name="Wang G."/>
        </authorList>
    </citation>
    <scope>NUCLEOTIDE SEQUENCE [LARGE SCALE GENOMIC DNA]</scope>
    <source>
        <strain evidence="2 3">YS-17</strain>
    </source>
</reference>
<evidence type="ECO:0008006" key="4">
    <source>
        <dbReference type="Google" id="ProtNLM"/>
    </source>
</evidence>
<accession>A0ABR7MBV3</accession>
<dbReference type="Proteomes" id="UP000765802">
    <property type="component" value="Unassembled WGS sequence"/>
</dbReference>
<comment type="caution">
    <text evidence="2">The sequence shown here is derived from an EMBL/GenBank/DDBJ whole genome shotgun (WGS) entry which is preliminary data.</text>
</comment>
<gene>
    <name evidence="2" type="ORF">BC349_15730</name>
</gene>
<protein>
    <recommendedName>
        <fullName evidence="4">Helix-hairpin-helix motif-containing protein</fullName>
    </recommendedName>
</protein>
<feature type="chain" id="PRO_5047366192" description="Helix-hairpin-helix motif-containing protein" evidence="1">
    <location>
        <begin position="20"/>
        <end position="680"/>
    </location>
</feature>
<proteinExistence type="predicted"/>
<organism evidence="2 3">
    <name type="scientific">Flavihumibacter stibioxidans</name>
    <dbReference type="NCBI Taxonomy" id="1834163"/>
    <lineage>
        <taxon>Bacteria</taxon>
        <taxon>Pseudomonadati</taxon>
        <taxon>Bacteroidota</taxon>
        <taxon>Chitinophagia</taxon>
        <taxon>Chitinophagales</taxon>
        <taxon>Chitinophagaceae</taxon>
        <taxon>Flavihumibacter</taxon>
    </lineage>
</organism>
<evidence type="ECO:0000313" key="3">
    <source>
        <dbReference type="Proteomes" id="UP000765802"/>
    </source>
</evidence>
<evidence type="ECO:0000256" key="1">
    <source>
        <dbReference type="SAM" id="SignalP"/>
    </source>
</evidence>
<feature type="signal peptide" evidence="1">
    <location>
        <begin position="1"/>
        <end position="19"/>
    </location>
</feature>
<name>A0ABR7MBV3_9BACT</name>
<dbReference type="InterPro" id="IPR010994">
    <property type="entry name" value="RuvA_2-like"/>
</dbReference>
<dbReference type="RefSeq" id="WP_187257832.1">
    <property type="nucleotide sequence ID" value="NZ_JBHULF010000020.1"/>
</dbReference>
<dbReference type="EMBL" id="MBUA01000028">
    <property type="protein sequence ID" value="MBC6492511.1"/>
    <property type="molecule type" value="Genomic_DNA"/>
</dbReference>